<dbReference type="SUPFAM" id="SSF53067">
    <property type="entry name" value="Actin-like ATPase domain"/>
    <property type="match status" value="1"/>
</dbReference>
<keyword evidence="5" id="KW-1185">Reference proteome</keyword>
<dbReference type="InterPro" id="IPR008040">
    <property type="entry name" value="Hydant_A_N"/>
</dbReference>
<feature type="domain" description="Hydantoinase A/oxoprolinase" evidence="1">
    <location>
        <begin position="208"/>
        <end position="505"/>
    </location>
</feature>
<dbReference type="PANTHER" id="PTHR11365">
    <property type="entry name" value="5-OXOPROLINASE RELATED"/>
    <property type="match status" value="1"/>
</dbReference>
<dbReference type="Gene3D" id="3.30.420.40">
    <property type="match status" value="1"/>
</dbReference>
<evidence type="ECO:0000259" key="3">
    <source>
        <dbReference type="Pfam" id="PF19278"/>
    </source>
</evidence>
<name>A0A176ZHH1_9BRAD</name>
<accession>A0A176ZHH1</accession>
<dbReference type="Pfam" id="PF01968">
    <property type="entry name" value="Hydantoinase_A"/>
    <property type="match status" value="1"/>
</dbReference>
<gene>
    <name evidence="4" type="ORF">AXW67_33980</name>
</gene>
<dbReference type="GO" id="GO:0005829">
    <property type="term" value="C:cytosol"/>
    <property type="evidence" value="ECO:0007669"/>
    <property type="project" value="TreeGrafter"/>
</dbReference>
<dbReference type="Proteomes" id="UP000077173">
    <property type="component" value="Unassembled WGS sequence"/>
</dbReference>
<dbReference type="GO" id="GO:0006749">
    <property type="term" value="P:glutathione metabolic process"/>
    <property type="evidence" value="ECO:0007669"/>
    <property type="project" value="TreeGrafter"/>
</dbReference>
<sequence>MAISATRTARIGVDIGGTFTDLVMIEGDGRLHHAKVPSTPSAPEEAVITGISHLVSGARISASDISEIVHGTTVGSNTLLQKVGARAGLITTAGFRDVLEIGRLRTPNMFDLQWDKPLPLIPRRYRLEVKERIAADGSVIEPLDEAGVIAAAATLVEAGVESIAICLLNSYRNPAHEQRAEALIRERFPAVQITTSVSVLPEAKEYERTSTTVVNAYVGPVLAAYLERLQDGIKSLGIDAPLLVSNSNGALASAETACAKPVFFISSGRAAGAVGGARLGEALAQKNLVIFDMGGTTASASLVREGELSRVSEYEFRAGISTPSRFIKAGGYMMSVPTVDVAEVGSGAGSIAALDSAGLIRVGPVSAGADPGPACYGLGGDKATVTDSNLVLGYLPEELAGGARRLSKAAAEAAIVDQIGSQLGLSTSEAAYGVREVVNANMARAIRAVTVERGVDPRDFTLVAIGGSGPVHAAAIASLLSMTSLLIPATPGVFTAMGMLSGDVERYFTAPIGGVVETVDLDNLAAVTDELRRQAVANLREEGIPEKAMELLPEANMRFRGQEMSLAIPFAEPFDPEAVRTAFLETYRSIYSYVSSDAVEVVSLRMTGRGLRQGRLDFRQLSAAGSEEAGPVARRKVYFGKAEGWIDTPIYDRTRSPRKLTGPVILEANDSTVVVPPMASVERDDFLNLHIRLS</sequence>
<reference evidence="4 5" key="1">
    <citation type="submission" date="2016-02" db="EMBL/GenBank/DDBJ databases">
        <title>Draft genome sequence of the strain BR 10247T Bradyrhizobium neotropicale isolated from nodules of Centrolobium paraense.</title>
        <authorList>
            <person name="Simoes-Araujo J.L."/>
            <person name="Barauna A.C."/>
            <person name="Silva K."/>
            <person name="Zilli J.E."/>
        </authorList>
    </citation>
    <scope>NUCLEOTIDE SEQUENCE [LARGE SCALE GENOMIC DNA]</scope>
    <source>
        <strain evidence="4 5">BR 10247</strain>
    </source>
</reference>
<dbReference type="PANTHER" id="PTHR11365:SF23">
    <property type="entry name" value="HYPOTHETICAL 5-OXOPROLINASE (EUROFUNG)-RELATED"/>
    <property type="match status" value="1"/>
</dbReference>
<dbReference type="InterPro" id="IPR049517">
    <property type="entry name" value="ACX-like_C"/>
</dbReference>
<dbReference type="Pfam" id="PF05378">
    <property type="entry name" value="Hydant_A_N"/>
    <property type="match status" value="1"/>
</dbReference>
<evidence type="ECO:0000259" key="1">
    <source>
        <dbReference type="Pfam" id="PF01968"/>
    </source>
</evidence>
<dbReference type="InterPro" id="IPR043129">
    <property type="entry name" value="ATPase_NBD"/>
</dbReference>
<organism evidence="4 5">
    <name type="scientific">Bradyrhizobium neotropicale</name>
    <dbReference type="NCBI Taxonomy" id="1497615"/>
    <lineage>
        <taxon>Bacteria</taxon>
        <taxon>Pseudomonadati</taxon>
        <taxon>Pseudomonadota</taxon>
        <taxon>Alphaproteobacteria</taxon>
        <taxon>Hyphomicrobiales</taxon>
        <taxon>Nitrobacteraceae</taxon>
        <taxon>Bradyrhizobium</taxon>
    </lineage>
</organism>
<dbReference type="RefSeq" id="WP_063675890.1">
    <property type="nucleotide sequence ID" value="NZ_LSEF01000008.1"/>
</dbReference>
<dbReference type="Pfam" id="PF19278">
    <property type="entry name" value="Hydant_A_C"/>
    <property type="match status" value="1"/>
</dbReference>
<dbReference type="EMBL" id="LSEF01000008">
    <property type="protein sequence ID" value="OAF19957.1"/>
    <property type="molecule type" value="Genomic_DNA"/>
</dbReference>
<dbReference type="AlphaFoldDB" id="A0A176ZHH1"/>
<comment type="caution">
    <text evidence="4">The sequence shown here is derived from an EMBL/GenBank/DDBJ whole genome shotgun (WGS) entry which is preliminary data.</text>
</comment>
<dbReference type="InterPro" id="IPR045079">
    <property type="entry name" value="Oxoprolinase-like"/>
</dbReference>
<protein>
    <submittedName>
        <fullName evidence="4">5-oxoprolinase</fullName>
    </submittedName>
</protein>
<dbReference type="InterPro" id="IPR002821">
    <property type="entry name" value="Hydantoinase_A"/>
</dbReference>
<feature type="domain" description="Acetophenone carboxylase-like C-terminal" evidence="3">
    <location>
        <begin position="523"/>
        <end position="691"/>
    </location>
</feature>
<evidence type="ECO:0000313" key="4">
    <source>
        <dbReference type="EMBL" id="OAF19957.1"/>
    </source>
</evidence>
<dbReference type="GO" id="GO:0017168">
    <property type="term" value="F:5-oxoprolinase (ATP-hydrolyzing) activity"/>
    <property type="evidence" value="ECO:0007669"/>
    <property type="project" value="TreeGrafter"/>
</dbReference>
<evidence type="ECO:0000259" key="2">
    <source>
        <dbReference type="Pfam" id="PF05378"/>
    </source>
</evidence>
<feature type="domain" description="Hydantoinase/oxoprolinase N-terminal" evidence="2">
    <location>
        <begin position="10"/>
        <end position="187"/>
    </location>
</feature>
<evidence type="ECO:0000313" key="5">
    <source>
        <dbReference type="Proteomes" id="UP000077173"/>
    </source>
</evidence>
<proteinExistence type="predicted"/>